<dbReference type="PANTHER" id="PTHR21716">
    <property type="entry name" value="TRANSMEMBRANE PROTEIN"/>
    <property type="match status" value="1"/>
</dbReference>
<protein>
    <submittedName>
        <fullName evidence="9">AI-2E family transporter</fullName>
    </submittedName>
</protein>
<evidence type="ECO:0000256" key="5">
    <source>
        <dbReference type="ARBA" id="ARBA00022692"/>
    </source>
</evidence>
<evidence type="ECO:0000256" key="8">
    <source>
        <dbReference type="SAM" id="Phobius"/>
    </source>
</evidence>
<evidence type="ECO:0000256" key="4">
    <source>
        <dbReference type="ARBA" id="ARBA00022475"/>
    </source>
</evidence>
<feature type="transmembrane region" description="Helical" evidence="8">
    <location>
        <begin position="63"/>
        <end position="84"/>
    </location>
</feature>
<feature type="transmembrane region" description="Helical" evidence="8">
    <location>
        <begin position="297"/>
        <end position="330"/>
    </location>
</feature>
<comment type="similarity">
    <text evidence="2">Belongs to the autoinducer-2 exporter (AI-2E) (TC 2.A.86) family.</text>
</comment>
<dbReference type="Proteomes" id="UP000613030">
    <property type="component" value="Unassembled WGS sequence"/>
</dbReference>
<comment type="subcellular location">
    <subcellularLocation>
        <location evidence="1">Cell membrane</location>
        <topology evidence="1">Multi-pass membrane protein</topology>
    </subcellularLocation>
</comment>
<reference evidence="9 10" key="1">
    <citation type="submission" date="2021-01" db="EMBL/GenBank/DDBJ databases">
        <title>Chryseolinea sp. Jin1 Genome sequencing and assembly.</title>
        <authorList>
            <person name="Kim I."/>
        </authorList>
    </citation>
    <scope>NUCLEOTIDE SEQUENCE [LARGE SCALE GENOMIC DNA]</scope>
    <source>
        <strain evidence="9 10">Jin1</strain>
    </source>
</reference>
<evidence type="ECO:0000256" key="1">
    <source>
        <dbReference type="ARBA" id="ARBA00004651"/>
    </source>
</evidence>
<evidence type="ECO:0000256" key="7">
    <source>
        <dbReference type="ARBA" id="ARBA00023136"/>
    </source>
</evidence>
<keyword evidence="4" id="KW-1003">Cell membrane</keyword>
<dbReference type="EMBL" id="JAERRB010000008">
    <property type="protein sequence ID" value="MBL0743909.1"/>
    <property type="molecule type" value="Genomic_DNA"/>
</dbReference>
<gene>
    <name evidence="9" type="ORF">JI741_21940</name>
</gene>
<dbReference type="PANTHER" id="PTHR21716:SF53">
    <property type="entry name" value="PERMEASE PERM-RELATED"/>
    <property type="match status" value="1"/>
</dbReference>
<evidence type="ECO:0000256" key="2">
    <source>
        <dbReference type="ARBA" id="ARBA00009773"/>
    </source>
</evidence>
<organism evidence="9 10">
    <name type="scientific">Chryseolinea lacunae</name>
    <dbReference type="NCBI Taxonomy" id="2801331"/>
    <lineage>
        <taxon>Bacteria</taxon>
        <taxon>Pseudomonadati</taxon>
        <taxon>Bacteroidota</taxon>
        <taxon>Cytophagia</taxon>
        <taxon>Cytophagales</taxon>
        <taxon>Fulvivirgaceae</taxon>
        <taxon>Chryseolinea</taxon>
    </lineage>
</organism>
<dbReference type="InterPro" id="IPR002549">
    <property type="entry name" value="AI-2E-like"/>
</dbReference>
<feature type="transmembrane region" description="Helical" evidence="8">
    <location>
        <begin position="35"/>
        <end position="56"/>
    </location>
</feature>
<keyword evidence="7 8" id="KW-0472">Membrane</keyword>
<keyword evidence="6 8" id="KW-1133">Transmembrane helix</keyword>
<dbReference type="Pfam" id="PF01594">
    <property type="entry name" value="AI-2E_transport"/>
    <property type="match status" value="1"/>
</dbReference>
<feature type="transmembrane region" description="Helical" evidence="8">
    <location>
        <begin position="240"/>
        <end position="259"/>
    </location>
</feature>
<proteinExistence type="inferred from homology"/>
<feature type="transmembrane region" description="Helical" evidence="8">
    <location>
        <begin position="145"/>
        <end position="167"/>
    </location>
</feature>
<keyword evidence="10" id="KW-1185">Reference proteome</keyword>
<evidence type="ECO:0000313" key="10">
    <source>
        <dbReference type="Proteomes" id="UP000613030"/>
    </source>
</evidence>
<keyword evidence="3" id="KW-0813">Transport</keyword>
<dbReference type="RefSeq" id="WP_202013500.1">
    <property type="nucleotide sequence ID" value="NZ_JAERRB010000008.1"/>
</dbReference>
<accession>A0ABS1KWR6</accession>
<keyword evidence="5 8" id="KW-0812">Transmembrane</keyword>
<feature type="transmembrane region" description="Helical" evidence="8">
    <location>
        <begin position="209"/>
        <end position="234"/>
    </location>
</feature>
<feature type="transmembrane region" description="Helical" evidence="8">
    <location>
        <begin position="12"/>
        <end position="29"/>
    </location>
</feature>
<name>A0ABS1KWR6_9BACT</name>
<evidence type="ECO:0000256" key="3">
    <source>
        <dbReference type="ARBA" id="ARBA00022448"/>
    </source>
</evidence>
<feature type="transmembrane region" description="Helical" evidence="8">
    <location>
        <begin position="266"/>
        <end position="285"/>
    </location>
</feature>
<comment type="caution">
    <text evidence="9">The sequence shown here is derived from an EMBL/GenBank/DDBJ whole genome shotgun (WGS) entry which is preliminary data.</text>
</comment>
<evidence type="ECO:0000313" key="9">
    <source>
        <dbReference type="EMBL" id="MBL0743909.1"/>
    </source>
</evidence>
<sequence>MEHSSVKLPVYAKLAQIILGIIGFFYILYIGKDILIPAALALVIAILLNPVVEFLVRKGLNRILSIALALLLITAISAIVGYFIGSQIAKFSDSLPEFKKNLTTLEGNISQWISETFHISEKKMQAYIADAKKGVDGSAILGKTIGALSGLFVLFILPVYTFLILFYKSLFMEFIAQLFKNGEKDVVAEVLAETKGLVQSYLVGLSVEAVIVAVLNSMVLLIIGVEYAILLGLIGALLNLIPYIGGVVAIALSVLMAVATGEPSDALWVLVGYLLVQFVDNNFLVPRIVASKVKLNAFISILVVLMGGALWGVTGMFLSIPFTAILKVIFDRVEALKPFGLLLGDEQPDKPTITLKPKAKSRAKTK</sequence>
<evidence type="ECO:0000256" key="6">
    <source>
        <dbReference type="ARBA" id="ARBA00022989"/>
    </source>
</evidence>